<dbReference type="Proteomes" id="UP000197361">
    <property type="component" value="Unassembled WGS sequence"/>
</dbReference>
<dbReference type="PROSITE" id="PS50249">
    <property type="entry name" value="MPN"/>
    <property type="match status" value="1"/>
</dbReference>
<keyword evidence="1" id="KW-0645">Protease</keyword>
<keyword evidence="9" id="KW-1185">Reference proteome</keyword>
<feature type="domain" description="MPN" evidence="7">
    <location>
        <begin position="244"/>
        <end position="366"/>
    </location>
</feature>
<keyword evidence="3" id="KW-0378">Hydrolase</keyword>
<dbReference type="GO" id="GO:0046872">
    <property type="term" value="F:metal ion binding"/>
    <property type="evidence" value="ECO:0007669"/>
    <property type="project" value="UniProtKB-KW"/>
</dbReference>
<dbReference type="InterPro" id="IPR036390">
    <property type="entry name" value="WH_DNA-bd_sf"/>
</dbReference>
<dbReference type="Pfam" id="PF04002">
    <property type="entry name" value="RadC"/>
    <property type="match status" value="1"/>
</dbReference>
<keyword evidence="4" id="KW-0862">Zinc</keyword>
<dbReference type="InterPro" id="IPR001405">
    <property type="entry name" value="UPF0758"/>
</dbReference>
<dbReference type="AlphaFoldDB" id="A0A246JVQ2"/>
<dbReference type="CDD" id="cd08071">
    <property type="entry name" value="MPN_DUF2466"/>
    <property type="match status" value="1"/>
</dbReference>
<keyword evidence="5" id="KW-0482">Metalloprotease</keyword>
<dbReference type="GO" id="GO:0006508">
    <property type="term" value="P:proteolysis"/>
    <property type="evidence" value="ECO:0007669"/>
    <property type="project" value="UniProtKB-KW"/>
</dbReference>
<dbReference type="PANTHER" id="PTHR30471:SF3">
    <property type="entry name" value="UPF0758 PROTEIN YEES-RELATED"/>
    <property type="match status" value="1"/>
</dbReference>
<dbReference type="SUPFAM" id="SSF46785">
    <property type="entry name" value="Winged helix' DNA-binding domain"/>
    <property type="match status" value="1"/>
</dbReference>
<dbReference type="InterPro" id="IPR020891">
    <property type="entry name" value="UPF0758_CS"/>
</dbReference>
<sequence>MSRAGCSQCGQVKGSGVILARVALMEKDSDDSNSGLRDNLVGGPPLCAPKRRRSRARDGVDPDRHAARGPDSAPLYPAALQQRGYGAPADRSDGCRDDLCSCDDGASLLAHAGGGAAIPAVDGAYRESRRPVGSSDRLSCDAGRCRLASPSPARFCHMATPDAAADERDRSILVSLLGFVEPAECEQIATILLAEFKGLGRLWLQPPERLSRILADWPTVQAFLASVHDAMFEGMRSGLRSVPIDPFDPALRRYLIASMGSLPDEMLRVLFLDAGHRLIADEPLQQGTLTQLAIYPRTIFRRALEHNAAAIILVHNHPSGDHSPSAEDVATTQRLDQLGRALGVEILDHIIVTAARTHHLIAGDKLPDKPTSGWAMFFRSDPCRGDAAELRALRNAEITFRRRILRNQLLGGSEHFGEPAWDIILDLFIHEAKGQRLSMSALCVTAAIPTSSAMKLIQRMCDDGILERSPDLADGRRSLINIAPAVSHRLRAYFAEGTE</sequence>
<dbReference type="GO" id="GO:0008237">
    <property type="term" value="F:metallopeptidase activity"/>
    <property type="evidence" value="ECO:0007669"/>
    <property type="project" value="UniProtKB-KW"/>
</dbReference>
<dbReference type="PANTHER" id="PTHR30471">
    <property type="entry name" value="DNA REPAIR PROTEIN RADC"/>
    <property type="match status" value="1"/>
</dbReference>
<dbReference type="EMBL" id="NISK01000002">
    <property type="protein sequence ID" value="OWQ97073.1"/>
    <property type="molecule type" value="Genomic_DNA"/>
</dbReference>
<feature type="region of interest" description="Disordered" evidence="6">
    <location>
        <begin position="28"/>
        <end position="77"/>
    </location>
</feature>
<evidence type="ECO:0000256" key="3">
    <source>
        <dbReference type="ARBA" id="ARBA00022801"/>
    </source>
</evidence>
<protein>
    <recommendedName>
        <fullName evidence="7">MPN domain-containing protein</fullName>
    </recommendedName>
</protein>
<evidence type="ECO:0000313" key="9">
    <source>
        <dbReference type="Proteomes" id="UP000197361"/>
    </source>
</evidence>
<evidence type="ECO:0000256" key="2">
    <source>
        <dbReference type="ARBA" id="ARBA00022723"/>
    </source>
</evidence>
<dbReference type="Gene3D" id="3.40.140.10">
    <property type="entry name" value="Cytidine Deaminase, domain 2"/>
    <property type="match status" value="1"/>
</dbReference>
<evidence type="ECO:0000256" key="4">
    <source>
        <dbReference type="ARBA" id="ARBA00022833"/>
    </source>
</evidence>
<dbReference type="SUPFAM" id="SSF102712">
    <property type="entry name" value="JAB1/MPN domain"/>
    <property type="match status" value="1"/>
</dbReference>
<proteinExistence type="predicted"/>
<accession>A0A246JVQ2</accession>
<dbReference type="PROSITE" id="PS01302">
    <property type="entry name" value="UPF0758"/>
    <property type="match status" value="1"/>
</dbReference>
<name>A0A246JVQ2_9SPHN</name>
<dbReference type="InterPro" id="IPR037518">
    <property type="entry name" value="MPN"/>
</dbReference>
<gene>
    <name evidence="8" type="ORF">CDQ92_08310</name>
</gene>
<evidence type="ECO:0000313" key="8">
    <source>
        <dbReference type="EMBL" id="OWQ97073.1"/>
    </source>
</evidence>
<feature type="compositionally biased region" description="Basic and acidic residues" evidence="6">
    <location>
        <begin position="56"/>
        <end position="68"/>
    </location>
</feature>
<comment type="caution">
    <text evidence="8">The sequence shown here is derived from an EMBL/GenBank/DDBJ whole genome shotgun (WGS) entry which is preliminary data.</text>
</comment>
<organism evidence="8 9">
    <name type="scientific">Sphingopyxis bauzanensis</name>
    <dbReference type="NCBI Taxonomy" id="651663"/>
    <lineage>
        <taxon>Bacteria</taxon>
        <taxon>Pseudomonadati</taxon>
        <taxon>Pseudomonadota</taxon>
        <taxon>Alphaproteobacteria</taxon>
        <taxon>Sphingomonadales</taxon>
        <taxon>Sphingomonadaceae</taxon>
        <taxon>Sphingopyxis</taxon>
    </lineage>
</organism>
<evidence type="ECO:0000256" key="6">
    <source>
        <dbReference type="SAM" id="MobiDB-lite"/>
    </source>
</evidence>
<evidence type="ECO:0000259" key="7">
    <source>
        <dbReference type="PROSITE" id="PS50249"/>
    </source>
</evidence>
<keyword evidence="2" id="KW-0479">Metal-binding</keyword>
<evidence type="ECO:0000256" key="1">
    <source>
        <dbReference type="ARBA" id="ARBA00022670"/>
    </source>
</evidence>
<dbReference type="Gene3D" id="1.10.10.10">
    <property type="entry name" value="Winged helix-like DNA-binding domain superfamily/Winged helix DNA-binding domain"/>
    <property type="match status" value="1"/>
</dbReference>
<dbReference type="InterPro" id="IPR036388">
    <property type="entry name" value="WH-like_DNA-bd_sf"/>
</dbReference>
<reference evidence="8 9" key="1">
    <citation type="journal article" date="2010" name="Int. J. Syst. Evol. Microbiol.">
        <title>Sphingopyxis bauzanensis sp. nov., a psychrophilic bacterium isolated from soil.</title>
        <authorList>
            <person name="Zhang D.C."/>
            <person name="Liu H.C."/>
            <person name="Xin Y.H."/>
            <person name="Zhou Y.G."/>
            <person name="Schinner F."/>
            <person name="Margesin R."/>
        </authorList>
    </citation>
    <scope>NUCLEOTIDE SEQUENCE [LARGE SCALE GENOMIC DNA]</scope>
    <source>
        <strain evidence="8 9">DSM 22271</strain>
    </source>
</reference>
<evidence type="ECO:0000256" key="5">
    <source>
        <dbReference type="ARBA" id="ARBA00023049"/>
    </source>
</evidence>
<dbReference type="InterPro" id="IPR025657">
    <property type="entry name" value="RadC_JAB"/>
</dbReference>